<dbReference type="Proteomes" id="UP000077202">
    <property type="component" value="Unassembled WGS sequence"/>
</dbReference>
<name>A0A176WAR7_MARPO</name>
<comment type="caution">
    <text evidence="1">The sequence shown here is derived from an EMBL/GenBank/DDBJ whole genome shotgun (WGS) entry which is preliminary data.</text>
</comment>
<proteinExistence type="predicted"/>
<gene>
    <name evidence="1" type="ORF">AXG93_1474s1100</name>
</gene>
<organism evidence="1 2">
    <name type="scientific">Marchantia polymorpha subsp. ruderalis</name>
    <dbReference type="NCBI Taxonomy" id="1480154"/>
    <lineage>
        <taxon>Eukaryota</taxon>
        <taxon>Viridiplantae</taxon>
        <taxon>Streptophyta</taxon>
        <taxon>Embryophyta</taxon>
        <taxon>Marchantiophyta</taxon>
        <taxon>Marchantiopsida</taxon>
        <taxon>Marchantiidae</taxon>
        <taxon>Marchantiales</taxon>
        <taxon>Marchantiaceae</taxon>
        <taxon>Marchantia</taxon>
    </lineage>
</organism>
<evidence type="ECO:0000313" key="1">
    <source>
        <dbReference type="EMBL" id="OAE30064.1"/>
    </source>
</evidence>
<dbReference type="EMBL" id="LVLJ01001368">
    <property type="protein sequence ID" value="OAE30064.1"/>
    <property type="molecule type" value="Genomic_DNA"/>
</dbReference>
<protein>
    <submittedName>
        <fullName evidence="1">Uncharacterized protein</fullName>
    </submittedName>
</protein>
<dbReference type="AlphaFoldDB" id="A0A176WAR7"/>
<evidence type="ECO:0000313" key="2">
    <source>
        <dbReference type="Proteomes" id="UP000077202"/>
    </source>
</evidence>
<keyword evidence="2" id="KW-1185">Reference proteome</keyword>
<reference evidence="1" key="1">
    <citation type="submission" date="2016-03" db="EMBL/GenBank/DDBJ databases">
        <title>Mechanisms controlling the formation of the plant cell surface in tip-growing cells are functionally conserved among land plants.</title>
        <authorList>
            <person name="Honkanen S."/>
            <person name="Jones V.A."/>
            <person name="Morieri G."/>
            <person name="Champion C."/>
            <person name="Hetherington A.J."/>
            <person name="Kelly S."/>
            <person name="Saint-Marcoux D."/>
            <person name="Proust H."/>
            <person name="Prescott H."/>
            <person name="Dolan L."/>
        </authorList>
    </citation>
    <scope>NUCLEOTIDE SEQUENCE [LARGE SCALE GENOMIC DNA]</scope>
    <source>
        <tissue evidence="1">Whole gametophyte</tissue>
    </source>
</reference>
<sequence length="112" mass="12019">MGHSLNWDAFLGFVERMGFCQWQWTATPCHAMLFLSAMEATLGLEDWIPASTASHGRRAGDSEVMPKRKKLWSLLECFGVRDARTAATATAAAVAAAAAVILSAMESSSGLI</sequence>
<accession>A0A176WAR7</accession>